<dbReference type="InterPro" id="IPR014864">
    <property type="entry name" value="TF_NikR_Ni-bd_C"/>
</dbReference>
<accession>A0A7J3JRS7</accession>
<dbReference type="InterPro" id="IPR050192">
    <property type="entry name" value="CopG/NikR_regulator"/>
</dbReference>
<feature type="domain" description="Transcription factor NikR nickel binding C-terminal" evidence="3">
    <location>
        <begin position="69"/>
        <end position="112"/>
    </location>
</feature>
<name>A0A7J3JRS7_9CREN</name>
<evidence type="ECO:0000259" key="3">
    <source>
        <dbReference type="Pfam" id="PF08753"/>
    </source>
</evidence>
<dbReference type="SUPFAM" id="SSF55021">
    <property type="entry name" value="ACT-like"/>
    <property type="match status" value="1"/>
</dbReference>
<dbReference type="AlphaFoldDB" id="A0A7J3JRS7"/>
<comment type="caution">
    <text evidence="5">The sequence shown here is derived from an EMBL/GenBank/DDBJ whole genome shotgun (WGS) entry which is preliminary data.</text>
</comment>
<dbReference type="Gene3D" id="3.30.70.1150">
    <property type="entry name" value="ACT-like. Chain A, domain 2"/>
    <property type="match status" value="1"/>
</dbReference>
<evidence type="ECO:0000313" key="5">
    <source>
        <dbReference type="EMBL" id="HGQ18655.1"/>
    </source>
</evidence>
<comment type="similarity">
    <text evidence="1">Belongs to the transcriptional regulatory CopG/NikR family.</text>
</comment>
<dbReference type="InterPro" id="IPR010985">
    <property type="entry name" value="Ribbon_hlx_hlx"/>
</dbReference>
<reference evidence="5" key="1">
    <citation type="journal article" date="2020" name="mSystems">
        <title>Genome- and Community-Level Interaction Insights into Carbon Utilization and Element Cycling Functions of Hydrothermarchaeota in Hydrothermal Sediment.</title>
        <authorList>
            <person name="Zhou Z."/>
            <person name="Liu Y."/>
            <person name="Xu W."/>
            <person name="Pan J."/>
            <person name="Luo Z.H."/>
            <person name="Li M."/>
        </authorList>
    </citation>
    <scope>NUCLEOTIDE SEQUENCE [LARGE SCALE GENOMIC DNA]</scope>
    <source>
        <strain evidence="4">SpSt-618</strain>
        <strain evidence="5">SpSt-657</strain>
    </source>
</reference>
<proteinExistence type="inferred from homology"/>
<dbReference type="GO" id="GO:0006355">
    <property type="term" value="P:regulation of DNA-templated transcription"/>
    <property type="evidence" value="ECO:0007669"/>
    <property type="project" value="InterPro"/>
</dbReference>
<dbReference type="InterPro" id="IPR027271">
    <property type="entry name" value="Acetolactate_synth/TF_NikR_C"/>
</dbReference>
<evidence type="ECO:0000259" key="2">
    <source>
        <dbReference type="Pfam" id="PF01402"/>
    </source>
</evidence>
<gene>
    <name evidence="4" type="ORF">ENT87_02170</name>
    <name evidence="5" type="ORF">ENU30_06770</name>
</gene>
<organism evidence="5">
    <name type="scientific">Ignisphaera aggregans</name>
    <dbReference type="NCBI Taxonomy" id="334771"/>
    <lineage>
        <taxon>Archaea</taxon>
        <taxon>Thermoproteota</taxon>
        <taxon>Thermoprotei</taxon>
        <taxon>Desulfurococcales</taxon>
        <taxon>Desulfurococcaceae</taxon>
        <taxon>Ignisphaera</taxon>
    </lineage>
</organism>
<protein>
    <submittedName>
        <fullName evidence="5">Ribbon-helix-helix domain-containing protein</fullName>
    </submittedName>
</protein>
<dbReference type="EMBL" id="DTBZ01000128">
    <property type="protein sequence ID" value="HGQ18655.1"/>
    <property type="molecule type" value="Genomic_DNA"/>
</dbReference>
<dbReference type="GO" id="GO:0003677">
    <property type="term" value="F:DNA binding"/>
    <property type="evidence" value="ECO:0007669"/>
    <property type="project" value="TreeGrafter"/>
</dbReference>
<dbReference type="SUPFAM" id="SSF47598">
    <property type="entry name" value="Ribbon-helix-helix"/>
    <property type="match status" value="1"/>
</dbReference>
<dbReference type="Pfam" id="PF08753">
    <property type="entry name" value="NikR_C"/>
    <property type="match status" value="1"/>
</dbReference>
<dbReference type="InterPro" id="IPR045865">
    <property type="entry name" value="ACT-like_dom_sf"/>
</dbReference>
<dbReference type="PANTHER" id="PTHR34719">
    <property type="entry name" value="NICKEL-RESPONSIVE REGULATOR"/>
    <property type="match status" value="1"/>
</dbReference>
<sequence>MGKRRFGVSIDSKISMEIDKIAKSLNMDRSKIVEMALQNYIAEYEHLSSRHNCKGILIIKNINNVPFDKILEDYRNIIVNYIHSHVENECICVIFVSGDSEHINNLNRHLTTCGCLIHYLPMHKNYPLL</sequence>
<dbReference type="Pfam" id="PF01402">
    <property type="entry name" value="RHH_1"/>
    <property type="match status" value="1"/>
</dbReference>
<dbReference type="EMBL" id="DTAI01000067">
    <property type="protein sequence ID" value="HGN36345.1"/>
    <property type="molecule type" value="Genomic_DNA"/>
</dbReference>
<evidence type="ECO:0000256" key="1">
    <source>
        <dbReference type="ARBA" id="ARBA00008478"/>
    </source>
</evidence>
<dbReference type="PANTHER" id="PTHR34719:SF2">
    <property type="entry name" value="NICKEL-RESPONSIVE REGULATOR"/>
    <property type="match status" value="1"/>
</dbReference>
<feature type="domain" description="Ribbon-helix-helix protein CopG" evidence="2">
    <location>
        <begin position="4"/>
        <end position="44"/>
    </location>
</feature>
<dbReference type="CDD" id="cd22231">
    <property type="entry name" value="RHH_NikR_HicB-like"/>
    <property type="match status" value="1"/>
</dbReference>
<dbReference type="InterPro" id="IPR002145">
    <property type="entry name" value="CopG"/>
</dbReference>
<evidence type="ECO:0000313" key="4">
    <source>
        <dbReference type="EMBL" id="HGN36345.1"/>
    </source>
</evidence>